<accession>A0A4R5CIK3</accession>
<evidence type="ECO:0000313" key="2">
    <source>
        <dbReference type="EMBL" id="TDD97192.1"/>
    </source>
</evidence>
<dbReference type="EMBL" id="SMKU01000003">
    <property type="protein sequence ID" value="TDD97192.1"/>
    <property type="molecule type" value="Genomic_DNA"/>
</dbReference>
<organism evidence="2 3">
    <name type="scientific">Actinomadura rubrisoli</name>
    <dbReference type="NCBI Taxonomy" id="2530368"/>
    <lineage>
        <taxon>Bacteria</taxon>
        <taxon>Bacillati</taxon>
        <taxon>Actinomycetota</taxon>
        <taxon>Actinomycetes</taxon>
        <taxon>Streptosporangiales</taxon>
        <taxon>Thermomonosporaceae</taxon>
        <taxon>Actinomadura</taxon>
    </lineage>
</organism>
<proteinExistence type="predicted"/>
<evidence type="ECO:0000256" key="1">
    <source>
        <dbReference type="SAM" id="MobiDB-lite"/>
    </source>
</evidence>
<sequence length="555" mass="60036">MSNAEYDFPELRDKILVGNLGKMLRGIDPHTEGPLMGLVGSYLALFSAAIGTGPYVRVSNKRKESGRHRLLVNALLVGPTGVGKGTATDEIVDLFAEADGEWTNRHVKSGMPNSGAGLVSRLHSDAQIAWSTAAKEKQEAGESFEIPEDRKNYPAIPDMVQCRIVTEWSKVLGACARDNDLSDAIRLLFEGKTLENDTKTKGLVRVQTPHVPVIGHISPEEYMITLTPGELRGGTPNRFLTLYVDSDKELPFGGDPPDDVWEFAVKTTRKAIAYGRKQAEIGWTEEARKAWSPKAGEGAHARIMAARKGRSAKAAFLGRARPYVRRIAALYAIIDCRKLVGARDILAAEALMWAMIHSVETILGERALAAAVEDPNDVKIEGRPERATRKLIQQVTTALKAAGPAGMTQSALNTKFAPRNELGDKDANLIIDALTAINVRSNEENGSDSVMGRKSSESGRGRHATRFIWIEPAADDDDDMPEAGSPKKAATSTRRPSRNGASPSAEVSEWAVNGSEKPVKPPASRAPARVPKKAPKSVAAITSPDDDDDLFAIDL</sequence>
<feature type="region of interest" description="Disordered" evidence="1">
    <location>
        <begin position="443"/>
        <end position="555"/>
    </location>
</feature>
<name>A0A4R5CIK3_9ACTN</name>
<dbReference type="OrthoDB" id="6272730at2"/>
<keyword evidence="3" id="KW-1185">Reference proteome</keyword>
<dbReference type="RefSeq" id="WP_131888952.1">
    <property type="nucleotide sequence ID" value="NZ_SMKU01000003.1"/>
</dbReference>
<evidence type="ECO:0000313" key="3">
    <source>
        <dbReference type="Proteomes" id="UP000294513"/>
    </source>
</evidence>
<feature type="compositionally biased region" description="Polar residues" evidence="1">
    <location>
        <begin position="490"/>
        <end position="502"/>
    </location>
</feature>
<gene>
    <name evidence="2" type="ORF">E1298_01785</name>
</gene>
<dbReference type="Proteomes" id="UP000294513">
    <property type="component" value="Unassembled WGS sequence"/>
</dbReference>
<dbReference type="AlphaFoldDB" id="A0A4R5CIK3"/>
<reference evidence="2 3" key="1">
    <citation type="submission" date="2019-03" db="EMBL/GenBank/DDBJ databases">
        <title>Draft genome sequences of novel Actinobacteria.</title>
        <authorList>
            <person name="Sahin N."/>
            <person name="Ay H."/>
            <person name="Saygin H."/>
        </authorList>
    </citation>
    <scope>NUCLEOTIDE SEQUENCE [LARGE SCALE GENOMIC DNA]</scope>
    <source>
        <strain evidence="2 3">H3C3</strain>
    </source>
</reference>
<evidence type="ECO:0008006" key="4">
    <source>
        <dbReference type="Google" id="ProtNLM"/>
    </source>
</evidence>
<feature type="compositionally biased region" description="Acidic residues" evidence="1">
    <location>
        <begin position="544"/>
        <end position="555"/>
    </location>
</feature>
<comment type="caution">
    <text evidence="2">The sequence shown here is derived from an EMBL/GenBank/DDBJ whole genome shotgun (WGS) entry which is preliminary data.</text>
</comment>
<protein>
    <recommendedName>
        <fullName evidence="4">DUF3987 domain-containing protein</fullName>
    </recommendedName>
</protein>